<protein>
    <submittedName>
        <fullName evidence="1">Uncharacterized protein</fullName>
    </submittedName>
</protein>
<reference evidence="1 2" key="1">
    <citation type="submission" date="2007-08" db="EMBL/GenBank/DDBJ databases">
        <authorList>
            <person name="Fulton L."/>
            <person name="Clifton S."/>
            <person name="Fulton B."/>
            <person name="Xu J."/>
            <person name="Minx P."/>
            <person name="Pepin K.H."/>
            <person name="Johnson M."/>
            <person name="Thiruvilangam P."/>
            <person name="Bhonagiri V."/>
            <person name="Nash W.E."/>
            <person name="Mardis E.R."/>
            <person name="Wilson R.K."/>
        </authorList>
    </citation>
    <scope>NUCLEOTIDE SEQUENCE [LARGE SCALE GENOMIC DNA]</scope>
    <source>
        <strain evidence="2">ATCC BAA-613 / DSM 15670 / CCUG 46953 / JCM 12243 / WAL 16351</strain>
    </source>
</reference>
<gene>
    <name evidence="1" type="ORF">CLOBOL_00566</name>
</gene>
<organism evidence="1 2">
    <name type="scientific">Enterocloster bolteae (strain ATCC BAA-613 / DSM 15670 / CCUG 46953 / JCM 12243 / WAL 16351)</name>
    <name type="common">Clostridium bolteae</name>
    <dbReference type="NCBI Taxonomy" id="411902"/>
    <lineage>
        <taxon>Bacteria</taxon>
        <taxon>Bacillati</taxon>
        <taxon>Bacillota</taxon>
        <taxon>Clostridia</taxon>
        <taxon>Lachnospirales</taxon>
        <taxon>Lachnospiraceae</taxon>
        <taxon>Enterocloster</taxon>
    </lineage>
</organism>
<sequence length="42" mass="5194">MMYGFQLFYTVWGEKKISIFFWFVWNAGKCGHTYYKKMNKIT</sequence>
<evidence type="ECO:0000313" key="1">
    <source>
        <dbReference type="EMBL" id="EDP19130.1"/>
    </source>
</evidence>
<dbReference type="AlphaFoldDB" id="A8RI15"/>
<name>A8RI15_ENTBW</name>
<reference evidence="1 2" key="2">
    <citation type="submission" date="2007-09" db="EMBL/GenBank/DDBJ databases">
        <title>Draft genome sequence of Clostridium bolteae (ATCC BAA-613).</title>
        <authorList>
            <person name="Sudarsanam P."/>
            <person name="Ley R."/>
            <person name="Guruge J."/>
            <person name="Turnbaugh P.J."/>
            <person name="Mahowald M."/>
            <person name="Liep D."/>
            <person name="Gordon J."/>
        </authorList>
    </citation>
    <scope>NUCLEOTIDE SEQUENCE [LARGE SCALE GENOMIC DNA]</scope>
    <source>
        <strain evidence="2">ATCC BAA-613 / DSM 15670 / CCUG 46953 / JCM 12243 / WAL 16351</strain>
    </source>
</reference>
<evidence type="ECO:0000313" key="2">
    <source>
        <dbReference type="Proteomes" id="UP000005396"/>
    </source>
</evidence>
<dbReference type="HOGENOM" id="CLU_3249422_0_0_9"/>
<accession>A8RI15</accession>
<dbReference type="PaxDb" id="411902-CLOBOL_00566"/>
<comment type="caution">
    <text evidence="1">The sequence shown here is derived from an EMBL/GenBank/DDBJ whole genome shotgun (WGS) entry which is preliminary data.</text>
</comment>
<dbReference type="EMBL" id="ABCC02000009">
    <property type="protein sequence ID" value="EDP19130.1"/>
    <property type="molecule type" value="Genomic_DNA"/>
</dbReference>
<dbReference type="Proteomes" id="UP000005396">
    <property type="component" value="Unassembled WGS sequence"/>
</dbReference>
<proteinExistence type="predicted"/>